<reference evidence="4" key="1">
    <citation type="submission" date="2024-04" db="EMBL/GenBank/DDBJ databases">
        <title>Phylogenomic analyses of a clade within the roseobacter group suggest taxonomic reassignments of species of the genera Aestuariivita, Citreicella, Loktanella, Nautella, Pelagibaca, Ruegeria, Thalassobius, Thiobacimonas and Tropicibacter, and the proposal o.</title>
        <authorList>
            <person name="Jeon C.O."/>
        </authorList>
    </citation>
    <scope>NUCLEOTIDE SEQUENCE [LARGE SCALE GENOMIC DNA]</scope>
    <source>
        <strain evidence="4">SS1-5</strain>
    </source>
</reference>
<dbReference type="AlphaFoldDB" id="A0AAN0MIF9"/>
<proteinExistence type="predicted"/>
<evidence type="ECO:0000256" key="1">
    <source>
        <dbReference type="ARBA" id="ARBA00022679"/>
    </source>
</evidence>
<dbReference type="InterPro" id="IPR050769">
    <property type="entry name" value="NAT_camello-type"/>
</dbReference>
<protein>
    <submittedName>
        <fullName evidence="3">GNAT family N-acetyltransferase</fullName>
        <ecNumber evidence="3">2.3.-.-</ecNumber>
    </submittedName>
</protein>
<keyword evidence="3" id="KW-0012">Acyltransferase</keyword>
<dbReference type="InterPro" id="IPR000182">
    <property type="entry name" value="GNAT_dom"/>
</dbReference>
<dbReference type="RefSeq" id="WP_342078678.1">
    <property type="nucleotide sequence ID" value="NZ_CP151767.2"/>
</dbReference>
<dbReference type="Proteomes" id="UP001470809">
    <property type="component" value="Chromosome"/>
</dbReference>
<evidence type="ECO:0000259" key="2">
    <source>
        <dbReference type="PROSITE" id="PS51186"/>
    </source>
</evidence>
<dbReference type="PANTHER" id="PTHR13947">
    <property type="entry name" value="GNAT FAMILY N-ACETYLTRANSFERASE"/>
    <property type="match status" value="1"/>
</dbReference>
<dbReference type="PROSITE" id="PS51186">
    <property type="entry name" value="GNAT"/>
    <property type="match status" value="1"/>
</dbReference>
<keyword evidence="1 3" id="KW-0808">Transferase</keyword>
<name>A0AAN0MIF9_9RHOB</name>
<dbReference type="KEGG" id="yrh:AABB31_11380"/>
<evidence type="ECO:0000313" key="3">
    <source>
        <dbReference type="EMBL" id="WZU69386.1"/>
    </source>
</evidence>
<feature type="domain" description="N-acetyltransferase" evidence="2">
    <location>
        <begin position="3"/>
        <end position="158"/>
    </location>
</feature>
<sequence length="159" mass="17627">MQFALRPFDASDADWLIAENAAHYARSDGFDDSFGVLVSEIVTDFLSDHDPSREAGWVADDDGTRLGHIFCVQHDAHTAKLRLFFVVPAARGRGVAQGLLDQCLGFARNAGYRGMTLWTHESHKAAGCIYRRNGFSRVDARPAHSFGVDLVEETWTITL</sequence>
<dbReference type="Gene3D" id="3.40.630.30">
    <property type="match status" value="1"/>
</dbReference>
<dbReference type="EMBL" id="CP151767">
    <property type="protein sequence ID" value="WZU69386.1"/>
    <property type="molecule type" value="Genomic_DNA"/>
</dbReference>
<reference evidence="3 4" key="2">
    <citation type="submission" date="2024-08" db="EMBL/GenBank/DDBJ databases">
        <title>Phylogenomic analyses of a clade within the roseobacter group suggest taxonomic reassignments of species of the genera Aestuariivita, Citreicella, Loktanella, Nautella, Pelagibaca, Ruegeria, Thalassobius, Thiobacimonas and Tropicibacter, and the proposal o.</title>
        <authorList>
            <person name="Jeon C.O."/>
        </authorList>
    </citation>
    <scope>NUCLEOTIDE SEQUENCE [LARGE SCALE GENOMIC DNA]</scope>
    <source>
        <strain evidence="3 4">SS1-5</strain>
    </source>
</reference>
<dbReference type="EC" id="2.3.-.-" evidence="3"/>
<dbReference type="SUPFAM" id="SSF55729">
    <property type="entry name" value="Acyl-CoA N-acyltransferases (Nat)"/>
    <property type="match status" value="1"/>
</dbReference>
<organism evidence="3 4">
    <name type="scientific">Yoonia rhodophyticola</name>
    <dbReference type="NCBI Taxonomy" id="3137370"/>
    <lineage>
        <taxon>Bacteria</taxon>
        <taxon>Pseudomonadati</taxon>
        <taxon>Pseudomonadota</taxon>
        <taxon>Alphaproteobacteria</taxon>
        <taxon>Rhodobacterales</taxon>
        <taxon>Paracoccaceae</taxon>
        <taxon>Yoonia</taxon>
    </lineage>
</organism>
<dbReference type="GO" id="GO:0008080">
    <property type="term" value="F:N-acetyltransferase activity"/>
    <property type="evidence" value="ECO:0007669"/>
    <property type="project" value="InterPro"/>
</dbReference>
<accession>A0AAN0MIF9</accession>
<dbReference type="CDD" id="cd04301">
    <property type="entry name" value="NAT_SF"/>
    <property type="match status" value="1"/>
</dbReference>
<gene>
    <name evidence="3" type="ORF">AABB31_11380</name>
</gene>
<keyword evidence="4" id="KW-1185">Reference proteome</keyword>
<evidence type="ECO:0000313" key="4">
    <source>
        <dbReference type="Proteomes" id="UP001470809"/>
    </source>
</evidence>
<dbReference type="InterPro" id="IPR016181">
    <property type="entry name" value="Acyl_CoA_acyltransferase"/>
</dbReference>
<dbReference type="Pfam" id="PF13508">
    <property type="entry name" value="Acetyltransf_7"/>
    <property type="match status" value="1"/>
</dbReference>
<dbReference type="PANTHER" id="PTHR13947:SF37">
    <property type="entry name" value="LD18367P"/>
    <property type="match status" value="1"/>
</dbReference>